<comment type="similarity">
    <text evidence="8 9">Belongs to the TonB-dependent receptor family.</text>
</comment>
<feature type="region of interest" description="Disordered" evidence="10">
    <location>
        <begin position="515"/>
        <end position="535"/>
    </location>
</feature>
<dbReference type="PANTHER" id="PTHR47234">
    <property type="match status" value="1"/>
</dbReference>
<dbReference type="InterPro" id="IPR039426">
    <property type="entry name" value="TonB-dep_rcpt-like"/>
</dbReference>
<evidence type="ECO:0000256" key="6">
    <source>
        <dbReference type="ARBA" id="ARBA00023136"/>
    </source>
</evidence>
<evidence type="ECO:0000256" key="8">
    <source>
        <dbReference type="PROSITE-ProRule" id="PRU01360"/>
    </source>
</evidence>
<evidence type="ECO:0000313" key="15">
    <source>
        <dbReference type="Proteomes" id="UP001236500"/>
    </source>
</evidence>
<dbReference type="Gene3D" id="2.170.130.10">
    <property type="entry name" value="TonB-dependent receptor, plug domain"/>
    <property type="match status" value="1"/>
</dbReference>
<dbReference type="PANTHER" id="PTHR47234:SF2">
    <property type="entry name" value="TONB-DEPENDENT RECEPTOR"/>
    <property type="match status" value="1"/>
</dbReference>
<reference evidence="14 15" key="1">
    <citation type="submission" date="2023-02" db="EMBL/GenBank/DDBJ databases">
        <title>Description and genomic characterization of Microbulbifer bruguierae sp. nov., isolated from the sediment of mangrove plant Bruguiera sexangula.</title>
        <authorList>
            <person name="Long M."/>
        </authorList>
    </citation>
    <scope>NUCLEOTIDE SEQUENCE [LARGE SCALE GENOMIC DNA]</scope>
    <source>
        <strain evidence="14 15">H12</strain>
    </source>
</reference>
<evidence type="ECO:0000259" key="12">
    <source>
        <dbReference type="Pfam" id="PF00593"/>
    </source>
</evidence>
<dbReference type="Proteomes" id="UP001236500">
    <property type="component" value="Chromosome"/>
</dbReference>
<keyword evidence="11" id="KW-0732">Signal</keyword>
<dbReference type="Pfam" id="PF07715">
    <property type="entry name" value="Plug"/>
    <property type="match status" value="1"/>
</dbReference>
<keyword evidence="14" id="KW-0675">Receptor</keyword>
<dbReference type="Gene3D" id="2.40.170.20">
    <property type="entry name" value="TonB-dependent receptor, beta-barrel domain"/>
    <property type="match status" value="1"/>
</dbReference>
<evidence type="ECO:0000256" key="1">
    <source>
        <dbReference type="ARBA" id="ARBA00004571"/>
    </source>
</evidence>
<dbReference type="RefSeq" id="WP_280319998.1">
    <property type="nucleotide sequence ID" value="NZ_CP118605.1"/>
</dbReference>
<evidence type="ECO:0000259" key="13">
    <source>
        <dbReference type="Pfam" id="PF07715"/>
    </source>
</evidence>
<protein>
    <submittedName>
        <fullName evidence="14">TonB-dependent receptor</fullName>
    </submittedName>
</protein>
<keyword evidence="3 8" id="KW-1134">Transmembrane beta strand</keyword>
<keyword evidence="7 8" id="KW-0998">Cell outer membrane</keyword>
<evidence type="ECO:0000256" key="3">
    <source>
        <dbReference type="ARBA" id="ARBA00022452"/>
    </source>
</evidence>
<dbReference type="Pfam" id="PF00593">
    <property type="entry name" value="TonB_dep_Rec_b-barrel"/>
    <property type="match status" value="1"/>
</dbReference>
<evidence type="ECO:0000256" key="2">
    <source>
        <dbReference type="ARBA" id="ARBA00022448"/>
    </source>
</evidence>
<evidence type="ECO:0000256" key="10">
    <source>
        <dbReference type="SAM" id="MobiDB-lite"/>
    </source>
</evidence>
<dbReference type="InterPro" id="IPR000531">
    <property type="entry name" value="Beta-barrel_TonB"/>
</dbReference>
<feature type="signal peptide" evidence="11">
    <location>
        <begin position="1"/>
        <end position="23"/>
    </location>
</feature>
<dbReference type="PROSITE" id="PS52016">
    <property type="entry name" value="TONB_DEPENDENT_REC_3"/>
    <property type="match status" value="1"/>
</dbReference>
<feature type="compositionally biased region" description="Polar residues" evidence="10">
    <location>
        <begin position="521"/>
        <end position="535"/>
    </location>
</feature>
<sequence length="901" mass="96910">MIKTKLSIAIAAFSTLAAAAVSAQETAAGPVVEEVIVTGSRIARDPLSTTGPITIVDSEAISRSGVGTIDELLNQLPSMGTTGINANDNNGGQGLAFVDLRNLGSARTLVLVNGRRFVSSASGVSSAVDMNNIPVEMIDRIEVLTDGASAVYGSDAVAGVINVVMKDSFDGVRINARAGATSAGGGENGDLSITFGNEAERGSFVVNLSHSQRDEITYNDRGWAGLTSSMGPNGNIFTNYGSFSIAEDGETLGAYSGYDIGQHMWLSGAMERTSATASGKVSITDAVELWGETSYTTKTTNQQLAAQPMYAGNGFVLNPEEHLPEAIKTQLQEAWQKADDAYQIELAAYNAAKAEWEAQGSPEDLEPEAPVASHGTDWVDGFSDFRIRPVSGGTRAYEQTTDTFRIAGGFRGDFSNGWSWDTFASYGKNEGDNVTRNSYNKTKLEEIFSGEAGLAYDFAGGMSPEIMDYFRYDDRENNSYELLNLGASLSGDIEAIAFQGGALGFAAGVEYREESGEFNPSPETQSGETFGNQQDATGGEYDVTEVFAEFNLPILQGARFAEELTADIAVRYSDFSTFGGQSTGKVGLVYAPVEDVRFRTSYSTSFRAPGIYELFSGSAQSYEYLIDPCDTSASNKEGQGDYCGSEVGAGFTQAGNQVPTNIGGNEELTPEEAKTFTAGIVWTPSFVDDLSITLDYYDISIDDAITSPDLQRILDDCFREGIASACTFVTRGAGDQIVALEGAKMNIGKVDTRGVDVDIVHNLHFDAGRLGLRAQASRLLEYNEFNEQSGTESDYLEYVGTTGGLYVKWRGLASATWYGNDWDLGAEMQYFDDGYSAYKPVNSMTYLNLRAGWDINEGTRLSAGIDNVADKAPEDTSGYGDWNSFYDFQGRYFWAGASYQF</sequence>
<keyword evidence="15" id="KW-1185">Reference proteome</keyword>
<dbReference type="InterPro" id="IPR036942">
    <property type="entry name" value="Beta-barrel_TonB_sf"/>
</dbReference>
<dbReference type="EMBL" id="CP118605">
    <property type="protein sequence ID" value="WGL16353.1"/>
    <property type="molecule type" value="Genomic_DNA"/>
</dbReference>
<feature type="domain" description="TonB-dependent receptor-like beta-barrel" evidence="12">
    <location>
        <begin position="385"/>
        <end position="868"/>
    </location>
</feature>
<evidence type="ECO:0000256" key="4">
    <source>
        <dbReference type="ARBA" id="ARBA00022692"/>
    </source>
</evidence>
<keyword evidence="6 8" id="KW-0472">Membrane</keyword>
<evidence type="ECO:0000256" key="5">
    <source>
        <dbReference type="ARBA" id="ARBA00023077"/>
    </source>
</evidence>
<keyword evidence="5 9" id="KW-0798">TonB box</keyword>
<dbReference type="InterPro" id="IPR037066">
    <property type="entry name" value="Plug_dom_sf"/>
</dbReference>
<evidence type="ECO:0000313" key="14">
    <source>
        <dbReference type="EMBL" id="WGL16353.1"/>
    </source>
</evidence>
<comment type="subcellular location">
    <subcellularLocation>
        <location evidence="1 8">Cell outer membrane</location>
        <topology evidence="1 8">Multi-pass membrane protein</topology>
    </subcellularLocation>
</comment>
<feature type="chain" id="PRO_5046566237" evidence="11">
    <location>
        <begin position="24"/>
        <end position="901"/>
    </location>
</feature>
<keyword evidence="4 8" id="KW-0812">Transmembrane</keyword>
<feature type="domain" description="TonB-dependent receptor plug" evidence="13">
    <location>
        <begin position="47"/>
        <end position="160"/>
    </location>
</feature>
<dbReference type="SUPFAM" id="SSF56935">
    <property type="entry name" value="Porins"/>
    <property type="match status" value="1"/>
</dbReference>
<keyword evidence="2 8" id="KW-0813">Transport</keyword>
<accession>A0ABY8NFT3</accession>
<dbReference type="InterPro" id="IPR012910">
    <property type="entry name" value="Plug_dom"/>
</dbReference>
<organism evidence="14 15">
    <name type="scientific">Microbulbifer bruguierae</name>
    <dbReference type="NCBI Taxonomy" id="3029061"/>
    <lineage>
        <taxon>Bacteria</taxon>
        <taxon>Pseudomonadati</taxon>
        <taxon>Pseudomonadota</taxon>
        <taxon>Gammaproteobacteria</taxon>
        <taxon>Cellvibrionales</taxon>
        <taxon>Microbulbiferaceae</taxon>
        <taxon>Microbulbifer</taxon>
    </lineage>
</organism>
<gene>
    <name evidence="14" type="ORF">PVT68_16490</name>
</gene>
<evidence type="ECO:0000256" key="11">
    <source>
        <dbReference type="SAM" id="SignalP"/>
    </source>
</evidence>
<proteinExistence type="inferred from homology"/>
<name>A0ABY8NFT3_9GAMM</name>
<evidence type="ECO:0000256" key="9">
    <source>
        <dbReference type="RuleBase" id="RU003357"/>
    </source>
</evidence>
<evidence type="ECO:0000256" key="7">
    <source>
        <dbReference type="ARBA" id="ARBA00023237"/>
    </source>
</evidence>